<reference evidence="1 2" key="1">
    <citation type="journal article" date="2019" name="Int. J. Syst. Evol. Microbiol.">
        <title>The Global Catalogue of Microorganisms (GCM) 10K type strain sequencing project: providing services to taxonomists for standard genome sequencing and annotation.</title>
        <authorList>
            <consortium name="The Broad Institute Genomics Platform"/>
            <consortium name="The Broad Institute Genome Sequencing Center for Infectious Disease"/>
            <person name="Wu L."/>
            <person name="Ma J."/>
        </authorList>
    </citation>
    <scope>NUCLEOTIDE SEQUENCE [LARGE SCALE GENOMIC DNA]</scope>
    <source>
        <strain evidence="1 2">JCM 12389</strain>
    </source>
</reference>
<dbReference type="Gene3D" id="1.10.357.10">
    <property type="entry name" value="Tetracycline Repressor, domain 2"/>
    <property type="match status" value="1"/>
</dbReference>
<evidence type="ECO:0008006" key="3">
    <source>
        <dbReference type="Google" id="ProtNLM"/>
    </source>
</evidence>
<dbReference type="EMBL" id="BAAADO010000003">
    <property type="protein sequence ID" value="GAA0489460.1"/>
    <property type="molecule type" value="Genomic_DNA"/>
</dbReference>
<name>A0ABN1B3E8_9BACI</name>
<dbReference type="InterPro" id="IPR036271">
    <property type="entry name" value="Tet_transcr_reg_TetR-rel_C_sf"/>
</dbReference>
<keyword evidence="2" id="KW-1185">Reference proteome</keyword>
<evidence type="ECO:0000313" key="2">
    <source>
        <dbReference type="Proteomes" id="UP001500880"/>
    </source>
</evidence>
<protein>
    <recommendedName>
        <fullName evidence="3">TetR family transcriptional regulator</fullName>
    </recommendedName>
</protein>
<organism evidence="1 2">
    <name type="scientific">Salinibacillus aidingensis</name>
    <dbReference type="NCBI Taxonomy" id="237684"/>
    <lineage>
        <taxon>Bacteria</taxon>
        <taxon>Bacillati</taxon>
        <taxon>Bacillota</taxon>
        <taxon>Bacilli</taxon>
        <taxon>Bacillales</taxon>
        <taxon>Bacillaceae</taxon>
        <taxon>Salinibacillus</taxon>
    </lineage>
</organism>
<dbReference type="SUPFAM" id="SSF48498">
    <property type="entry name" value="Tetracyclin repressor-like, C-terminal domain"/>
    <property type="match status" value="1"/>
</dbReference>
<gene>
    <name evidence="1" type="ORF">GCM10008986_14120</name>
</gene>
<sequence>MIEYGIQVIEYLYEQIDLNETDLFKRIENIGLQKFHIHRKFPHVFDFLASSIKEESAEVKDIIRNKVDPIYEQGTEIIYKNIDYSKFREDIDVEKAIEILNWTMFGFGEKALQQINSFEDIDEFGNLYFKEWERYSEILKASFYK</sequence>
<proteinExistence type="predicted"/>
<evidence type="ECO:0000313" key="1">
    <source>
        <dbReference type="EMBL" id="GAA0489460.1"/>
    </source>
</evidence>
<dbReference type="RefSeq" id="WP_343839188.1">
    <property type="nucleotide sequence ID" value="NZ_BAAADO010000003.1"/>
</dbReference>
<dbReference type="Proteomes" id="UP001500880">
    <property type="component" value="Unassembled WGS sequence"/>
</dbReference>
<accession>A0ABN1B3E8</accession>
<comment type="caution">
    <text evidence="1">The sequence shown here is derived from an EMBL/GenBank/DDBJ whole genome shotgun (WGS) entry which is preliminary data.</text>
</comment>